<dbReference type="Proteomes" id="UP000087766">
    <property type="component" value="Chromosome 8"/>
</dbReference>
<reference evidence="2" key="1">
    <citation type="journal article" date="2014" name="Nat. Commun.">
        <title>Genome sequence of mungbean and insights into evolution within Vigna species.</title>
        <authorList>
            <person name="Kang Y.J."/>
            <person name="Kim S.K."/>
            <person name="Kim M.Y."/>
            <person name="Lestari P."/>
            <person name="Kim K.H."/>
            <person name="Ha B.K."/>
            <person name="Jun T.H."/>
            <person name="Hwang W.J."/>
            <person name="Lee T."/>
            <person name="Lee J."/>
            <person name="Shim S."/>
            <person name="Yoon M.Y."/>
            <person name="Jang Y.E."/>
            <person name="Han K.S."/>
            <person name="Taeprayoon P."/>
            <person name="Yoon N."/>
            <person name="Somta P."/>
            <person name="Tanya P."/>
            <person name="Kim K.S."/>
            <person name="Gwag J.G."/>
            <person name="Moon J.K."/>
            <person name="Lee Y.H."/>
            <person name="Park B.S."/>
            <person name="Bombarely A."/>
            <person name="Doyle J.J."/>
            <person name="Jackson S.A."/>
            <person name="Schafleitner R."/>
            <person name="Srinives P."/>
            <person name="Varshney R.K."/>
            <person name="Lee S.H."/>
        </authorList>
    </citation>
    <scope>NUCLEOTIDE SEQUENCE [LARGE SCALE GENOMIC DNA]</scope>
    <source>
        <strain evidence="2">cv. VC1973A</strain>
    </source>
</reference>
<feature type="region of interest" description="Disordered" evidence="1">
    <location>
        <begin position="1"/>
        <end position="151"/>
    </location>
</feature>
<organism evidence="2 3">
    <name type="scientific">Vigna radiata var. radiata</name>
    <name type="common">Mung bean</name>
    <name type="synonym">Phaseolus aureus</name>
    <dbReference type="NCBI Taxonomy" id="3916"/>
    <lineage>
        <taxon>Eukaryota</taxon>
        <taxon>Viridiplantae</taxon>
        <taxon>Streptophyta</taxon>
        <taxon>Embryophyta</taxon>
        <taxon>Tracheophyta</taxon>
        <taxon>Spermatophyta</taxon>
        <taxon>Magnoliopsida</taxon>
        <taxon>eudicotyledons</taxon>
        <taxon>Gunneridae</taxon>
        <taxon>Pentapetalae</taxon>
        <taxon>rosids</taxon>
        <taxon>fabids</taxon>
        <taxon>Fabales</taxon>
        <taxon>Fabaceae</taxon>
        <taxon>Papilionoideae</taxon>
        <taxon>50 kb inversion clade</taxon>
        <taxon>NPAAA clade</taxon>
        <taxon>indigoferoid/millettioid clade</taxon>
        <taxon>Phaseoleae</taxon>
        <taxon>Vigna</taxon>
    </lineage>
</organism>
<evidence type="ECO:0000256" key="1">
    <source>
        <dbReference type="SAM" id="MobiDB-lite"/>
    </source>
</evidence>
<feature type="compositionally biased region" description="Basic residues" evidence="1">
    <location>
        <begin position="14"/>
        <end position="24"/>
    </location>
</feature>
<evidence type="ECO:0000313" key="2">
    <source>
        <dbReference type="Proteomes" id="UP000087766"/>
    </source>
</evidence>
<feature type="compositionally biased region" description="Low complexity" evidence="1">
    <location>
        <begin position="47"/>
        <end position="57"/>
    </location>
</feature>
<protein>
    <submittedName>
        <fullName evidence="3">Extensin-like</fullName>
    </submittedName>
</protein>
<sequence>MTGEGSVRPDKGKGVARPKKRQRQAPKYVLRVPTTLPTPVVHPPPSSTVHHPPTSIVHPPPTPTVHPPTSIVHPPPTPTAELLPPPMIITPSPSPDPTFIPSSSSRPPSETATPSADLDSAGDDDGVDSPLHDRPWIDPYSKGFLPSRVTS</sequence>
<proteinExistence type="predicted"/>
<evidence type="ECO:0000313" key="3">
    <source>
        <dbReference type="RefSeq" id="XP_014511525.1"/>
    </source>
</evidence>
<gene>
    <name evidence="3" type="primary">LOC106770215</name>
</gene>
<dbReference type="OrthoDB" id="10614757at2759"/>
<keyword evidence="2" id="KW-1185">Reference proteome</keyword>
<dbReference type="AlphaFoldDB" id="A0A1S3UZP3"/>
<reference evidence="3" key="2">
    <citation type="submission" date="2025-08" db="UniProtKB">
        <authorList>
            <consortium name="RefSeq"/>
        </authorList>
    </citation>
    <scope>IDENTIFICATION</scope>
    <source>
        <tissue evidence="3">Leaf</tissue>
    </source>
</reference>
<dbReference type="KEGG" id="vra:106770215"/>
<name>A0A1S3UZP3_VIGRR</name>
<accession>A0A1S3UZP3</accession>
<dbReference type="GeneID" id="106770215"/>
<dbReference type="RefSeq" id="XP_014511525.1">
    <property type="nucleotide sequence ID" value="XM_014656039.1"/>
</dbReference>
<feature type="compositionally biased region" description="Pro residues" evidence="1">
    <location>
        <begin position="73"/>
        <end position="98"/>
    </location>
</feature>